<organism evidence="2 3">
    <name type="scientific">Symbiodinium microadriaticum</name>
    <name type="common">Dinoflagellate</name>
    <name type="synonym">Zooxanthella microadriatica</name>
    <dbReference type="NCBI Taxonomy" id="2951"/>
    <lineage>
        <taxon>Eukaryota</taxon>
        <taxon>Sar</taxon>
        <taxon>Alveolata</taxon>
        <taxon>Dinophyceae</taxon>
        <taxon>Suessiales</taxon>
        <taxon>Symbiodiniaceae</taxon>
        <taxon>Symbiodinium</taxon>
    </lineage>
</organism>
<feature type="region of interest" description="Disordered" evidence="1">
    <location>
        <begin position="324"/>
        <end position="383"/>
    </location>
</feature>
<reference evidence="2 3" key="1">
    <citation type="submission" date="2016-02" db="EMBL/GenBank/DDBJ databases">
        <title>Genome analysis of coral dinoflagellate symbionts highlights evolutionary adaptations to a symbiotic lifestyle.</title>
        <authorList>
            <person name="Aranda M."/>
            <person name="Li Y."/>
            <person name="Liew Y.J."/>
            <person name="Baumgarten S."/>
            <person name="Simakov O."/>
            <person name="Wilson M."/>
            <person name="Piel J."/>
            <person name="Ashoor H."/>
            <person name="Bougouffa S."/>
            <person name="Bajic V.B."/>
            <person name="Ryu T."/>
            <person name="Ravasi T."/>
            <person name="Bayer T."/>
            <person name="Micklem G."/>
            <person name="Kim H."/>
            <person name="Bhak J."/>
            <person name="Lajeunesse T.C."/>
            <person name="Voolstra C.R."/>
        </authorList>
    </citation>
    <scope>NUCLEOTIDE SEQUENCE [LARGE SCALE GENOMIC DNA]</scope>
    <source>
        <strain evidence="2 3">CCMP2467</strain>
    </source>
</reference>
<feature type="compositionally biased region" description="Basic and acidic residues" evidence="1">
    <location>
        <begin position="196"/>
        <end position="206"/>
    </location>
</feature>
<name>A0A1Q9DQA0_SYMMI</name>
<comment type="caution">
    <text evidence="2">The sequence shown here is derived from an EMBL/GenBank/DDBJ whole genome shotgun (WGS) entry which is preliminary data.</text>
</comment>
<evidence type="ECO:0000256" key="1">
    <source>
        <dbReference type="SAM" id="MobiDB-lite"/>
    </source>
</evidence>
<accession>A0A1Q9DQA0</accession>
<evidence type="ECO:0000313" key="3">
    <source>
        <dbReference type="Proteomes" id="UP000186817"/>
    </source>
</evidence>
<evidence type="ECO:0000313" key="2">
    <source>
        <dbReference type="EMBL" id="OLP97328.1"/>
    </source>
</evidence>
<feature type="compositionally biased region" description="Basic residues" evidence="1">
    <location>
        <begin position="349"/>
        <end position="361"/>
    </location>
</feature>
<feature type="region of interest" description="Disordered" evidence="1">
    <location>
        <begin position="196"/>
        <end position="220"/>
    </location>
</feature>
<proteinExistence type="predicted"/>
<dbReference type="EMBL" id="LSRX01000438">
    <property type="protein sequence ID" value="OLP97328.1"/>
    <property type="molecule type" value="Genomic_DNA"/>
</dbReference>
<dbReference type="Proteomes" id="UP000186817">
    <property type="component" value="Unassembled WGS sequence"/>
</dbReference>
<sequence length="742" mass="78904">MSTCLDFAERTPIAICDVERSFITFLEPPDERCANRGRSRLVYLTDDGLRGGPSNCKRLWPAEASRWSKVSSGGPSLVSDCSGCSQGPPNAILAMASCTATDNVPHQPRLNVGRCCADGVHGLLAFQPEQVTQLPLKILKNIRAYGVLAQRQPARGARNREELLALVAPAAPDFCSEDYESLRPSAGQLRVARDFASARRDKRDPLPRIGTGDGAASASEGGDERCVAAQSFAVARCSANNEVEAATVAGVNLRSCCARQPLLRHDPSFRTDRFASDLDPRHLNDETTPGQQAGAWAGEVVVPVCIDLGPTAVSAFRAAVQGREGQGQPKAAPHCDVHQVGRKGGSCVRRNRRKPHARAGLKVKEGASGRSQGRKQHALSKGSVKCENGVSLPTWVSQAEFTLSGRRVGAASAIRPLRSARPALCRCARSAANAASAFQRWFRACRVGAAADSPANFHAEDNQLGEAPLVVSPWAGLAIPPDWAHDCGIHRDLGALPNGESIGDNLDAASVAGWYVKVEDTEADVRCRKMVAVLINASTAGIALRSEWEGQAESAEDQDSVLRVRLDVVEEHLERERVVLCVALVPLHLPPAVSPRRAGRRCVQQRAEEGGEYAWLVFAQSGSGMSPSPPASNVAKQRMMAASCLAAKTAVSAGGRVRGKYVLRSRAAGATRTAIQAPEAVLLLQSLGELRGDEVAAAKGASQDHHALLRNWEGPVHLDVGVSHKGLAHDGELADRVLGGVP</sequence>
<keyword evidence="3" id="KW-1185">Reference proteome</keyword>
<gene>
    <name evidence="2" type="ORF">AK812_SmicGene20366</name>
</gene>
<dbReference type="AlphaFoldDB" id="A0A1Q9DQA0"/>
<protein>
    <submittedName>
        <fullName evidence="2">Uncharacterized protein</fullName>
    </submittedName>
</protein>